<dbReference type="EMBL" id="JANBUO010003146">
    <property type="protein sequence ID" value="KAJ2792540.1"/>
    <property type="molecule type" value="Genomic_DNA"/>
</dbReference>
<keyword evidence="5 11" id="KW-0378">Hydrolase</keyword>
<keyword evidence="4 9" id="KW-0479">Metal-binding</keyword>
<comment type="similarity">
    <text evidence="1 10">Belongs to the alkaline phosphatase family.</text>
</comment>
<dbReference type="AlphaFoldDB" id="A0A9W8HV99"/>
<feature type="binding site" evidence="9">
    <location>
        <position position="287"/>
    </location>
    <ligand>
        <name>Zn(2+)</name>
        <dbReference type="ChEBI" id="CHEBI:29105"/>
        <label>2</label>
    </ligand>
</feature>
<dbReference type="EC" id="3.1.3.1" evidence="2 11"/>
<keyword evidence="7 9" id="KW-0460">Magnesium</keyword>
<dbReference type="PRINTS" id="PR00113">
    <property type="entry name" value="ALKPHPHTASE"/>
</dbReference>
<feature type="binding site" evidence="9">
    <location>
        <position position="97"/>
    </location>
    <ligand>
        <name>Mg(2+)</name>
        <dbReference type="ChEBI" id="CHEBI:18420"/>
    </ligand>
</feature>
<evidence type="ECO:0000256" key="9">
    <source>
        <dbReference type="PIRSR" id="PIRSR601952-2"/>
    </source>
</evidence>
<dbReference type="SUPFAM" id="SSF53649">
    <property type="entry name" value="Alkaline phosphatase-like"/>
    <property type="match status" value="1"/>
</dbReference>
<dbReference type="CDD" id="cd16012">
    <property type="entry name" value="ALP"/>
    <property type="match status" value="1"/>
</dbReference>
<evidence type="ECO:0000256" key="5">
    <source>
        <dbReference type="ARBA" id="ARBA00022801"/>
    </source>
</evidence>
<evidence type="ECO:0000256" key="8">
    <source>
        <dbReference type="PIRSR" id="PIRSR601952-1"/>
    </source>
</evidence>
<dbReference type="InterPro" id="IPR017850">
    <property type="entry name" value="Alkaline_phosphatase_core_sf"/>
</dbReference>
<dbReference type="InterPro" id="IPR018299">
    <property type="entry name" value="Alkaline_phosphatase_AS"/>
</dbReference>
<evidence type="ECO:0000256" key="3">
    <source>
        <dbReference type="ARBA" id="ARBA00022553"/>
    </source>
</evidence>
<feature type="binding site" evidence="9">
    <location>
        <position position="286"/>
    </location>
    <ligand>
        <name>Zn(2+)</name>
        <dbReference type="ChEBI" id="CHEBI:29105"/>
        <label>2</label>
    </ligand>
</feature>
<feature type="non-terminal residue" evidence="12">
    <location>
        <position position="358"/>
    </location>
</feature>
<reference evidence="12" key="1">
    <citation type="submission" date="2022-07" db="EMBL/GenBank/DDBJ databases">
        <title>Phylogenomic reconstructions and comparative analyses of Kickxellomycotina fungi.</title>
        <authorList>
            <person name="Reynolds N.K."/>
            <person name="Stajich J.E."/>
            <person name="Barry K."/>
            <person name="Grigoriev I.V."/>
            <person name="Crous P."/>
            <person name="Smith M.E."/>
        </authorList>
    </citation>
    <scope>NUCLEOTIDE SEQUENCE</scope>
    <source>
        <strain evidence="12">NRRL 1565</strain>
    </source>
</reference>
<dbReference type="GO" id="GO:0004035">
    <property type="term" value="F:alkaline phosphatase activity"/>
    <property type="evidence" value="ECO:0007669"/>
    <property type="project" value="UniProtKB-EC"/>
</dbReference>
<comment type="cofactor">
    <cofactor evidence="9">
        <name>Mg(2+)</name>
        <dbReference type="ChEBI" id="CHEBI:18420"/>
    </cofactor>
    <text evidence="9">Binds 1 Mg(2+) ion.</text>
</comment>
<gene>
    <name evidence="12" type="primary">PHO8_2</name>
    <name evidence="12" type="ORF">H4R20_006739</name>
</gene>
<evidence type="ECO:0000256" key="7">
    <source>
        <dbReference type="ARBA" id="ARBA00022842"/>
    </source>
</evidence>
<evidence type="ECO:0000256" key="2">
    <source>
        <dbReference type="ARBA" id="ARBA00012647"/>
    </source>
</evidence>
<accession>A0A9W8HV99</accession>
<name>A0A9W8HV99_9FUNG</name>
<dbReference type="GO" id="GO:0000329">
    <property type="term" value="C:fungal-type vacuole membrane"/>
    <property type="evidence" value="ECO:0007669"/>
    <property type="project" value="TreeGrafter"/>
</dbReference>
<keyword evidence="13" id="KW-1185">Reference proteome</keyword>
<protein>
    <recommendedName>
        <fullName evidence="2 11">Alkaline phosphatase</fullName>
        <ecNumber evidence="2 11">3.1.3.1</ecNumber>
    </recommendedName>
</protein>
<evidence type="ECO:0000256" key="4">
    <source>
        <dbReference type="ARBA" id="ARBA00022723"/>
    </source>
</evidence>
<feature type="binding site" evidence="9">
    <location>
        <position position="239"/>
    </location>
    <ligand>
        <name>Mg(2+)</name>
        <dbReference type="ChEBI" id="CHEBI:18420"/>
    </ligand>
</feature>
<dbReference type="GO" id="GO:0046872">
    <property type="term" value="F:metal ion binding"/>
    <property type="evidence" value="ECO:0007669"/>
    <property type="project" value="UniProtKB-KW"/>
</dbReference>
<dbReference type="Proteomes" id="UP001140094">
    <property type="component" value="Unassembled WGS sequence"/>
</dbReference>
<evidence type="ECO:0000256" key="10">
    <source>
        <dbReference type="RuleBase" id="RU003946"/>
    </source>
</evidence>
<dbReference type="PANTHER" id="PTHR11596">
    <property type="entry name" value="ALKALINE PHOSPHATASE"/>
    <property type="match status" value="1"/>
</dbReference>
<comment type="caution">
    <text evidence="12">The sequence shown here is derived from an EMBL/GenBank/DDBJ whole genome shotgun (WGS) entry which is preliminary data.</text>
</comment>
<feature type="binding site" evidence="9">
    <location>
        <position position="244"/>
    </location>
    <ligand>
        <name>Zn(2+)</name>
        <dbReference type="ChEBI" id="CHEBI:29105"/>
        <label>2</label>
    </ligand>
</feature>
<dbReference type="InterPro" id="IPR001952">
    <property type="entry name" value="Alkaline_phosphatase"/>
</dbReference>
<evidence type="ECO:0000256" key="1">
    <source>
        <dbReference type="ARBA" id="ARBA00005984"/>
    </source>
</evidence>
<evidence type="ECO:0000256" key="6">
    <source>
        <dbReference type="ARBA" id="ARBA00022833"/>
    </source>
</evidence>
<dbReference type="PANTHER" id="PTHR11596:SF5">
    <property type="entry name" value="ALKALINE PHOSPHATASE"/>
    <property type="match status" value="1"/>
</dbReference>
<evidence type="ECO:0000313" key="12">
    <source>
        <dbReference type="EMBL" id="KAJ2792540.1"/>
    </source>
</evidence>
<proteinExistence type="inferred from homology"/>
<organism evidence="12 13">
    <name type="scientific">Coemansia guatemalensis</name>
    <dbReference type="NCBI Taxonomy" id="2761395"/>
    <lineage>
        <taxon>Eukaryota</taxon>
        <taxon>Fungi</taxon>
        <taxon>Fungi incertae sedis</taxon>
        <taxon>Zoopagomycota</taxon>
        <taxon>Kickxellomycotina</taxon>
        <taxon>Kickxellomycetes</taxon>
        <taxon>Kickxellales</taxon>
        <taxon>Kickxellaceae</taxon>
        <taxon>Coemansia</taxon>
    </lineage>
</organism>
<comment type="cofactor">
    <cofactor evidence="9">
        <name>Zn(2+)</name>
        <dbReference type="ChEBI" id="CHEBI:29105"/>
    </cofactor>
    <text evidence="9">Binds 2 Zn(2+) ions.</text>
</comment>
<dbReference type="PROSITE" id="PS00123">
    <property type="entry name" value="ALKALINE_PHOSPHATASE"/>
    <property type="match status" value="1"/>
</dbReference>
<dbReference type="SMART" id="SM00098">
    <property type="entry name" value="alkPPc"/>
    <property type="match status" value="1"/>
</dbReference>
<evidence type="ECO:0000256" key="11">
    <source>
        <dbReference type="RuleBase" id="RU003947"/>
    </source>
</evidence>
<dbReference type="OrthoDB" id="7392499at2759"/>
<feature type="binding site" evidence="9">
    <location>
        <position position="95"/>
    </location>
    <ligand>
        <name>Mg(2+)</name>
        <dbReference type="ChEBI" id="CHEBI:18420"/>
    </ligand>
</feature>
<dbReference type="Gene3D" id="3.40.720.10">
    <property type="entry name" value="Alkaline Phosphatase, subunit A"/>
    <property type="match status" value="1"/>
</dbReference>
<comment type="catalytic activity">
    <reaction evidence="11">
        <text>a phosphate monoester + H2O = an alcohol + phosphate</text>
        <dbReference type="Rhea" id="RHEA:15017"/>
        <dbReference type="ChEBI" id="CHEBI:15377"/>
        <dbReference type="ChEBI" id="CHEBI:30879"/>
        <dbReference type="ChEBI" id="CHEBI:43474"/>
        <dbReference type="ChEBI" id="CHEBI:67140"/>
        <dbReference type="EC" id="3.1.3.1"/>
    </reaction>
</comment>
<evidence type="ECO:0000313" key="13">
    <source>
        <dbReference type="Proteomes" id="UP001140094"/>
    </source>
</evidence>
<dbReference type="Gene3D" id="1.10.60.40">
    <property type="match status" value="1"/>
</dbReference>
<keyword evidence="3" id="KW-0597">Phosphoprotein</keyword>
<sequence length="358" mass="39494">MTSETMARSYMQQSSPHLYWASILDSMLTGSVRTQSSNSLVTDSAAGATAFSCGLKTYNKGIAVDNNGRPCGTILEAAKAKGLHTGLITTARITHATPASFAAHVVDRDMEDLIALQLIGRRNTSTSNSLVDLMMGGGRCHFLPQSNENSCRSDDADVWQMAQRQGVSTVSGRKQFDDLHSANGNNVQLPLLALFADDHMDYEIDRNAQIQPSLSEMSKAGLDMLDAANNTQGFFLMIEGARIDMAGHDNDPATHLHDIIEYWRAVNVVRNFVDQHPDTLLISTSDHETGGLTLGTQDEYFWLPQVLQSVRRSAESICAELRHSKKDREDYDNRLESIVERDLGISNATSVEMDRIRQ</sequence>
<feature type="active site" description="Phosphoserine intermediate" evidence="8">
    <location>
        <position position="44"/>
    </location>
</feature>
<feature type="binding site" evidence="9">
    <location>
        <position position="248"/>
    </location>
    <ligand>
        <name>Zn(2+)</name>
        <dbReference type="ChEBI" id="CHEBI:29105"/>
        <label>2</label>
    </ligand>
</feature>
<dbReference type="Pfam" id="PF00245">
    <property type="entry name" value="Alk_phosphatase"/>
    <property type="match status" value="1"/>
</dbReference>
<keyword evidence="6 9" id="KW-0862">Zinc</keyword>